<evidence type="ECO:0000256" key="2">
    <source>
        <dbReference type="SAM" id="SignalP"/>
    </source>
</evidence>
<keyword evidence="2" id="KW-0732">Signal</keyword>
<name>A0ABD5EXF3_9ACTN</name>
<protein>
    <submittedName>
        <fullName evidence="3">Uncharacterized protein</fullName>
    </submittedName>
</protein>
<dbReference type="Proteomes" id="UP001183535">
    <property type="component" value="Unassembled WGS sequence"/>
</dbReference>
<keyword evidence="4" id="KW-1185">Reference proteome</keyword>
<evidence type="ECO:0000313" key="4">
    <source>
        <dbReference type="Proteomes" id="UP001183535"/>
    </source>
</evidence>
<feature type="chain" id="PRO_5044746649" evidence="2">
    <location>
        <begin position="23"/>
        <end position="117"/>
    </location>
</feature>
<dbReference type="AlphaFoldDB" id="A0ABD5EXF3"/>
<sequence length="117" mass="11926">MKRLAPALALCALLVAALPAHAADQPAHWDSYGTKAPYAPGQSPRTYQAAPAGYVPVLTENVSGTAPAPPVTARTPIWSSRCGTAPTRAANSRARGGSSGWRCARCGPPWSGSASAS</sequence>
<accession>A0ABD5EXF3</accession>
<comment type="caution">
    <text evidence="3">The sequence shown here is derived from an EMBL/GenBank/DDBJ whole genome shotgun (WGS) entry which is preliminary data.</text>
</comment>
<evidence type="ECO:0000313" key="3">
    <source>
        <dbReference type="EMBL" id="MDT0439412.1"/>
    </source>
</evidence>
<organism evidence="3 4">
    <name type="scientific">Streptomyces doudnae</name>
    <dbReference type="NCBI Taxonomy" id="3075536"/>
    <lineage>
        <taxon>Bacteria</taxon>
        <taxon>Bacillati</taxon>
        <taxon>Actinomycetota</taxon>
        <taxon>Actinomycetes</taxon>
        <taxon>Kitasatosporales</taxon>
        <taxon>Streptomycetaceae</taxon>
        <taxon>Streptomyces</taxon>
    </lineage>
</organism>
<evidence type="ECO:0000256" key="1">
    <source>
        <dbReference type="SAM" id="MobiDB-lite"/>
    </source>
</evidence>
<feature type="region of interest" description="Disordered" evidence="1">
    <location>
        <begin position="64"/>
        <end position="117"/>
    </location>
</feature>
<reference evidence="4" key="1">
    <citation type="submission" date="2023-07" db="EMBL/GenBank/DDBJ databases">
        <title>30 novel species of actinomycetes from the DSMZ collection.</title>
        <authorList>
            <person name="Nouioui I."/>
        </authorList>
    </citation>
    <scope>NUCLEOTIDE SEQUENCE [LARGE SCALE GENOMIC DNA]</scope>
    <source>
        <strain evidence="4">DSM 41981</strain>
    </source>
</reference>
<feature type="signal peptide" evidence="2">
    <location>
        <begin position="1"/>
        <end position="22"/>
    </location>
</feature>
<proteinExistence type="predicted"/>
<dbReference type="EMBL" id="JAVRES010000026">
    <property type="protein sequence ID" value="MDT0439412.1"/>
    <property type="molecule type" value="Genomic_DNA"/>
</dbReference>
<dbReference type="RefSeq" id="WP_311638815.1">
    <property type="nucleotide sequence ID" value="NZ_JAVRES010000026.1"/>
</dbReference>
<gene>
    <name evidence="3" type="ORF">RM877_32580</name>
</gene>